<proteinExistence type="predicted"/>
<evidence type="ECO:0000313" key="3">
    <source>
        <dbReference type="Proteomes" id="UP001302274"/>
    </source>
</evidence>
<accession>A0ABU5VW14</accession>
<dbReference type="PROSITE" id="PS51257">
    <property type="entry name" value="PROKAR_LIPOPROTEIN"/>
    <property type="match status" value="1"/>
</dbReference>
<dbReference type="Proteomes" id="UP001302274">
    <property type="component" value="Unassembled WGS sequence"/>
</dbReference>
<reference evidence="2 3" key="1">
    <citation type="submission" date="2023-11" db="EMBL/GenBank/DDBJ databases">
        <title>A Novel Polar Bacteriovorax (B. antarcticus) Isolated from the Biocrust in Antarctica.</title>
        <authorList>
            <person name="Mun W."/>
            <person name="Choi S.Y."/>
            <person name="Mitchell R.J."/>
        </authorList>
    </citation>
    <scope>NUCLEOTIDE SEQUENCE [LARGE SCALE GENOMIC DNA]</scope>
    <source>
        <strain evidence="2 3">PP10</strain>
    </source>
</reference>
<feature type="signal peptide" evidence="1">
    <location>
        <begin position="1"/>
        <end position="17"/>
    </location>
</feature>
<dbReference type="EMBL" id="JAYGJQ010000002">
    <property type="protein sequence ID" value="MEA9357251.1"/>
    <property type="molecule type" value="Genomic_DNA"/>
</dbReference>
<keyword evidence="3" id="KW-1185">Reference proteome</keyword>
<comment type="caution">
    <text evidence="2">The sequence shown here is derived from an EMBL/GenBank/DDBJ whole genome shotgun (WGS) entry which is preliminary data.</text>
</comment>
<keyword evidence="1" id="KW-0732">Signal</keyword>
<evidence type="ECO:0000313" key="2">
    <source>
        <dbReference type="EMBL" id="MEA9357251.1"/>
    </source>
</evidence>
<name>A0ABU5VW14_9BACT</name>
<gene>
    <name evidence="2" type="ORF">SHI21_13585</name>
</gene>
<feature type="chain" id="PRO_5047455938" description="Outer membrane lipoprotein" evidence="1">
    <location>
        <begin position="18"/>
        <end position="117"/>
    </location>
</feature>
<dbReference type="RefSeq" id="WP_323577179.1">
    <property type="nucleotide sequence ID" value="NZ_JAYGJQ010000002.1"/>
</dbReference>
<organism evidence="2 3">
    <name type="scientific">Bacteriovorax antarcticus</name>
    <dbReference type="NCBI Taxonomy" id="3088717"/>
    <lineage>
        <taxon>Bacteria</taxon>
        <taxon>Pseudomonadati</taxon>
        <taxon>Bdellovibrionota</taxon>
        <taxon>Bacteriovoracia</taxon>
        <taxon>Bacteriovoracales</taxon>
        <taxon>Bacteriovoracaceae</taxon>
        <taxon>Bacteriovorax</taxon>
    </lineage>
</organism>
<evidence type="ECO:0008006" key="4">
    <source>
        <dbReference type="Google" id="ProtNLM"/>
    </source>
</evidence>
<protein>
    <recommendedName>
        <fullName evidence="4">Outer membrane lipoprotein</fullName>
    </recommendedName>
</protein>
<sequence length="117" mass="12616">MRLLSIMFLMITLSSCASTSVTPESKKLIIINDVKYAQGCTPVARVFASSSNLLSGGNPLMGSIGNSNSLTQLRNQAAKFGQVLYIYKNKESVITGSEREGIVFKCPPHIVFKSAAK</sequence>
<evidence type="ECO:0000256" key="1">
    <source>
        <dbReference type="SAM" id="SignalP"/>
    </source>
</evidence>